<evidence type="ECO:0000313" key="2">
    <source>
        <dbReference type="EMBL" id="PVY30972.1"/>
    </source>
</evidence>
<accession>A0A2U1A9Z5</accession>
<dbReference type="EMBL" id="QEKH01000063">
    <property type="protein sequence ID" value="PVY30972.1"/>
    <property type="molecule type" value="Genomic_DNA"/>
</dbReference>
<proteinExistence type="predicted"/>
<evidence type="ECO:0000313" key="4">
    <source>
        <dbReference type="Proteomes" id="UP000576225"/>
    </source>
</evidence>
<sequence length="55" mass="6500">MGQIYTLTEHCPECGGNEIQVIDRILNEETREYENRCICWSCGHDWHETEENKEG</sequence>
<evidence type="ECO:0000313" key="3">
    <source>
        <dbReference type="Proteomes" id="UP000245959"/>
    </source>
</evidence>
<dbReference type="Proteomes" id="UP000576225">
    <property type="component" value="Unassembled WGS sequence"/>
</dbReference>
<keyword evidence="3" id="KW-1185">Reference proteome</keyword>
<dbReference type="GeneID" id="78297589"/>
<dbReference type="SUPFAM" id="SSF57783">
    <property type="entry name" value="Zinc beta-ribbon"/>
    <property type="match status" value="1"/>
</dbReference>
<evidence type="ECO:0000313" key="1">
    <source>
        <dbReference type="EMBL" id="NMD89396.1"/>
    </source>
</evidence>
<comment type="caution">
    <text evidence="2">The sequence shown here is derived from an EMBL/GenBank/DDBJ whole genome shotgun (WGS) entry which is preliminary data.</text>
</comment>
<protein>
    <submittedName>
        <fullName evidence="2">Uncharacterized protein</fullName>
    </submittedName>
</protein>
<dbReference type="RefSeq" id="WP_154419862.1">
    <property type="nucleotide sequence ID" value="NZ_CABMMC010000009.1"/>
</dbReference>
<reference evidence="1 4" key="2">
    <citation type="submission" date="2020-04" db="EMBL/GenBank/DDBJ databases">
        <authorList>
            <person name="Hitch T.C.A."/>
            <person name="Wylensek D."/>
            <person name="Clavel T."/>
        </authorList>
    </citation>
    <scope>NUCLEOTIDE SEQUENCE [LARGE SCALE GENOMIC DNA]</scope>
    <source>
        <strain evidence="1 4">COR2-253-APC-1A</strain>
    </source>
</reference>
<reference evidence="2 3" key="1">
    <citation type="submission" date="2018-04" db="EMBL/GenBank/DDBJ databases">
        <title>Genomic Encyclopedia of Type Strains, Phase IV (KMG-IV): sequencing the most valuable type-strain genomes for metagenomic binning, comparative biology and taxonomic classification.</title>
        <authorList>
            <person name="Goeker M."/>
        </authorList>
    </citation>
    <scope>NUCLEOTIDE SEQUENCE [LARGE SCALE GENOMIC DNA]</scope>
    <source>
        <strain evidence="2 3">DSM 14823</strain>
    </source>
</reference>
<organism evidence="2 3">
    <name type="scientific">Victivallis vadensis</name>
    <dbReference type="NCBI Taxonomy" id="172901"/>
    <lineage>
        <taxon>Bacteria</taxon>
        <taxon>Pseudomonadati</taxon>
        <taxon>Lentisphaerota</taxon>
        <taxon>Lentisphaeria</taxon>
        <taxon>Victivallales</taxon>
        <taxon>Victivallaceae</taxon>
        <taxon>Victivallis</taxon>
    </lineage>
</organism>
<name>A0A2U1A9Z5_9BACT</name>
<dbReference type="EMBL" id="JABAEW010000117">
    <property type="protein sequence ID" value="NMD89396.1"/>
    <property type="molecule type" value="Genomic_DNA"/>
</dbReference>
<dbReference type="Proteomes" id="UP000245959">
    <property type="component" value="Unassembled WGS sequence"/>
</dbReference>
<gene>
    <name evidence="2" type="ORF">C8D82_1639</name>
    <name evidence="1" type="ORF">HF882_22685</name>
</gene>
<dbReference type="AlphaFoldDB" id="A0A2U1A9Z5"/>